<dbReference type="RefSeq" id="XP_022473286.1">
    <property type="nucleotide sequence ID" value="XM_022620132.1"/>
</dbReference>
<sequence>MLLQRLDSARQMDRAQAVVTGPVSEVYPVFTCLGESRVKEVGDGEANLSRAPRMLPCWGTVAATCTAQASTAVDSPTRRDGAHTTADALLLNADGD</sequence>
<evidence type="ECO:0000313" key="1">
    <source>
        <dbReference type="EMBL" id="OHE96125.1"/>
    </source>
</evidence>
<keyword evidence="2" id="KW-1185">Reference proteome</keyword>
<accession>A0A1G4B483</accession>
<comment type="caution">
    <text evidence="1">The sequence shown here is derived from an EMBL/GenBank/DDBJ whole genome shotgun (WGS) entry which is preliminary data.</text>
</comment>
<protein>
    <submittedName>
        <fullName evidence="1">Uncharacterized protein</fullName>
    </submittedName>
</protein>
<organism evidence="1 2">
    <name type="scientific">Colletotrichum orchidophilum</name>
    <dbReference type="NCBI Taxonomy" id="1209926"/>
    <lineage>
        <taxon>Eukaryota</taxon>
        <taxon>Fungi</taxon>
        <taxon>Dikarya</taxon>
        <taxon>Ascomycota</taxon>
        <taxon>Pezizomycotina</taxon>
        <taxon>Sordariomycetes</taxon>
        <taxon>Hypocreomycetidae</taxon>
        <taxon>Glomerellales</taxon>
        <taxon>Glomerellaceae</taxon>
        <taxon>Colletotrichum</taxon>
    </lineage>
</organism>
<evidence type="ECO:0000313" key="2">
    <source>
        <dbReference type="Proteomes" id="UP000176998"/>
    </source>
</evidence>
<gene>
    <name evidence="1" type="ORF">CORC01_08502</name>
</gene>
<dbReference type="AlphaFoldDB" id="A0A1G4B483"/>
<reference evidence="1 2" key="1">
    <citation type="submission" date="2016-09" db="EMBL/GenBank/DDBJ databases">
        <authorList>
            <person name="Capua I."/>
            <person name="De Benedictis P."/>
            <person name="Joannis T."/>
            <person name="Lombin L.H."/>
            <person name="Cattoli G."/>
        </authorList>
    </citation>
    <scope>NUCLEOTIDE SEQUENCE [LARGE SCALE GENOMIC DNA]</scope>
    <source>
        <strain evidence="1 2">IMI 309357</strain>
    </source>
</reference>
<dbReference type="GeneID" id="34561642"/>
<dbReference type="EMBL" id="MJBS01000073">
    <property type="protein sequence ID" value="OHE96125.1"/>
    <property type="molecule type" value="Genomic_DNA"/>
</dbReference>
<name>A0A1G4B483_9PEZI</name>
<proteinExistence type="predicted"/>
<dbReference type="Proteomes" id="UP000176998">
    <property type="component" value="Unassembled WGS sequence"/>
</dbReference>